<comment type="caution">
    <text evidence="1">The sequence shown here is derived from an EMBL/GenBank/DDBJ whole genome shotgun (WGS) entry which is preliminary data.</text>
</comment>
<evidence type="ECO:0000313" key="2">
    <source>
        <dbReference type="Proteomes" id="UP000644749"/>
    </source>
</evidence>
<dbReference type="RefSeq" id="WP_191312582.1">
    <property type="nucleotide sequence ID" value="NZ_BNCL01000027.1"/>
</dbReference>
<protein>
    <submittedName>
        <fullName evidence="1">Uncharacterized protein</fullName>
    </submittedName>
</protein>
<organism evidence="1 2">
    <name type="scientific">Paracoccus aerius</name>
    <dbReference type="NCBI Taxonomy" id="1915382"/>
    <lineage>
        <taxon>Bacteria</taxon>
        <taxon>Pseudomonadati</taxon>
        <taxon>Pseudomonadota</taxon>
        <taxon>Alphaproteobacteria</taxon>
        <taxon>Rhodobacterales</taxon>
        <taxon>Paracoccaceae</taxon>
        <taxon>Paracoccus</taxon>
    </lineage>
</organism>
<evidence type="ECO:0000313" key="1">
    <source>
        <dbReference type="EMBL" id="MBL3675437.1"/>
    </source>
</evidence>
<accession>A0ABS1S9M8</accession>
<reference evidence="1 2" key="1">
    <citation type="submission" date="2021-01" db="EMBL/GenBank/DDBJ databases">
        <title>011410 draft genome.</title>
        <authorList>
            <person name="Lang L."/>
        </authorList>
    </citation>
    <scope>NUCLEOTIDE SEQUENCE [LARGE SCALE GENOMIC DNA]</scope>
    <source>
        <strain evidence="1 2">KCTC 42845</strain>
    </source>
</reference>
<gene>
    <name evidence="1" type="ORF">JL111_18355</name>
</gene>
<keyword evidence="2" id="KW-1185">Reference proteome</keyword>
<name>A0ABS1S9M8_9RHOB</name>
<dbReference type="Proteomes" id="UP000644749">
    <property type="component" value="Unassembled WGS sequence"/>
</dbReference>
<sequence length="48" mass="5261">MAFDHASHRNLISAFLDALEGKAALAVDLSDLLKTRELIDAMTEDHGH</sequence>
<proteinExistence type="predicted"/>
<dbReference type="EMBL" id="JAESHT010000025">
    <property type="protein sequence ID" value="MBL3675437.1"/>
    <property type="molecule type" value="Genomic_DNA"/>
</dbReference>